<dbReference type="SUPFAM" id="SSF56112">
    <property type="entry name" value="Protein kinase-like (PK-like)"/>
    <property type="match status" value="1"/>
</dbReference>
<feature type="compositionally biased region" description="Polar residues" evidence="1">
    <location>
        <begin position="1"/>
        <end position="23"/>
    </location>
</feature>
<dbReference type="InterPro" id="IPR011009">
    <property type="entry name" value="Kinase-like_dom_sf"/>
</dbReference>
<keyword evidence="4" id="KW-1185">Reference proteome</keyword>
<dbReference type="InterPro" id="IPR003582">
    <property type="entry name" value="ShKT_dom"/>
</dbReference>
<evidence type="ECO:0000313" key="4">
    <source>
        <dbReference type="Proteomes" id="UP001194468"/>
    </source>
</evidence>
<dbReference type="PANTHER" id="PTHR38248">
    <property type="entry name" value="FUNK1 6"/>
    <property type="match status" value="1"/>
</dbReference>
<comment type="caution">
    <text evidence="3">The sequence shown here is derived from an EMBL/GenBank/DDBJ whole genome shotgun (WGS) entry which is preliminary data.</text>
</comment>
<evidence type="ECO:0000259" key="2">
    <source>
        <dbReference type="PROSITE" id="PS51670"/>
    </source>
</evidence>
<evidence type="ECO:0000313" key="3">
    <source>
        <dbReference type="EMBL" id="KAF8450224.1"/>
    </source>
</evidence>
<sequence>MSETQYPSRPRSDCSNAVPSSSTKRGHSEVADDGDEGKQSKKRMTGGTVEYVDRFVSYPDVVYGHKCLGTLFTASSIRGRGTTVLSVVRNTNRMALRMAWQDVTRMAEQDAVMDRLRDQESQLHSNVIVPFMTEKVERGGKMCTTLGGIRGFLDAQIETLGVENRVLTISASDLKRPVKYFWGVHDFVRGLRGALLGHEYLTKIGILHRDISENNIVLGLRPEEQRGYLIDLDMAILQNAEEPTQAQAQPVKPRTRLSTRSTQKSSILPEPDSKQPMRALRTGTFPYISYNVLWGGKHTQFDDVESFLYVLLLFFFSYAGPLSVSELHMADEAGFAQSIGSGRSSHMRNWPKEYADWADGQAKQIGYHKHFAVTTTDGAMTIIQSAEFVDCLDNNWPEELHDPICDLIHASFTIFHRSTLHTAAKRSRTEVSHADFVSMLDEWLNLYCHLEDKFSNCPFKQPKAMCETES</sequence>
<organism evidence="3 4">
    <name type="scientific">Boletus edulis BED1</name>
    <dbReference type="NCBI Taxonomy" id="1328754"/>
    <lineage>
        <taxon>Eukaryota</taxon>
        <taxon>Fungi</taxon>
        <taxon>Dikarya</taxon>
        <taxon>Basidiomycota</taxon>
        <taxon>Agaricomycotina</taxon>
        <taxon>Agaricomycetes</taxon>
        <taxon>Agaricomycetidae</taxon>
        <taxon>Boletales</taxon>
        <taxon>Boletineae</taxon>
        <taxon>Boletaceae</taxon>
        <taxon>Boletoideae</taxon>
        <taxon>Boletus</taxon>
    </lineage>
</organism>
<dbReference type="Proteomes" id="UP001194468">
    <property type="component" value="Unassembled WGS sequence"/>
</dbReference>
<dbReference type="AlphaFoldDB" id="A0AAD4C5N2"/>
<dbReference type="Gene3D" id="1.10.510.10">
    <property type="entry name" value="Transferase(Phosphotransferase) domain 1"/>
    <property type="match status" value="1"/>
</dbReference>
<dbReference type="PANTHER" id="PTHR38248:SF2">
    <property type="entry name" value="FUNK1 11"/>
    <property type="match status" value="1"/>
</dbReference>
<gene>
    <name evidence="3" type="ORF">L210DRAFT_3755871</name>
</gene>
<feature type="domain" description="ShKT" evidence="2">
    <location>
        <begin position="448"/>
        <end position="470"/>
    </location>
</feature>
<evidence type="ECO:0000256" key="1">
    <source>
        <dbReference type="SAM" id="MobiDB-lite"/>
    </source>
</evidence>
<name>A0AAD4C5N2_BOLED</name>
<proteinExistence type="predicted"/>
<feature type="region of interest" description="Disordered" evidence="1">
    <location>
        <begin position="243"/>
        <end position="275"/>
    </location>
</feature>
<dbReference type="InterPro" id="IPR008266">
    <property type="entry name" value="Tyr_kinase_AS"/>
</dbReference>
<accession>A0AAD4C5N2</accession>
<reference evidence="3" key="1">
    <citation type="submission" date="2019-10" db="EMBL/GenBank/DDBJ databases">
        <authorList>
            <consortium name="DOE Joint Genome Institute"/>
            <person name="Kuo A."/>
            <person name="Miyauchi S."/>
            <person name="Kiss E."/>
            <person name="Drula E."/>
            <person name="Kohler A."/>
            <person name="Sanchez-Garcia M."/>
            <person name="Andreopoulos B."/>
            <person name="Barry K.W."/>
            <person name="Bonito G."/>
            <person name="Buee M."/>
            <person name="Carver A."/>
            <person name="Chen C."/>
            <person name="Cichocki N."/>
            <person name="Clum A."/>
            <person name="Culley D."/>
            <person name="Crous P.W."/>
            <person name="Fauchery L."/>
            <person name="Girlanda M."/>
            <person name="Hayes R."/>
            <person name="Keri Z."/>
            <person name="LaButti K."/>
            <person name="Lipzen A."/>
            <person name="Lombard V."/>
            <person name="Magnuson J."/>
            <person name="Maillard F."/>
            <person name="Morin E."/>
            <person name="Murat C."/>
            <person name="Nolan M."/>
            <person name="Ohm R."/>
            <person name="Pangilinan J."/>
            <person name="Pereira M."/>
            <person name="Perotto S."/>
            <person name="Peter M."/>
            <person name="Riley R."/>
            <person name="Sitrit Y."/>
            <person name="Stielow B."/>
            <person name="Szollosi G."/>
            <person name="Zifcakova L."/>
            <person name="Stursova M."/>
            <person name="Spatafora J.W."/>
            <person name="Tedersoo L."/>
            <person name="Vaario L.-M."/>
            <person name="Yamada A."/>
            <person name="Yan M."/>
            <person name="Wang P."/>
            <person name="Xu J."/>
            <person name="Bruns T."/>
            <person name="Baldrian P."/>
            <person name="Vilgalys R."/>
            <person name="Henrissat B."/>
            <person name="Grigoriev I.V."/>
            <person name="Hibbett D."/>
            <person name="Nagy L.G."/>
            <person name="Martin F.M."/>
        </authorList>
    </citation>
    <scope>NUCLEOTIDE SEQUENCE</scope>
    <source>
        <strain evidence="3">BED1</strain>
    </source>
</reference>
<dbReference type="PROSITE" id="PS00109">
    <property type="entry name" value="PROTEIN_KINASE_TYR"/>
    <property type="match status" value="1"/>
</dbReference>
<reference evidence="3" key="2">
    <citation type="journal article" date="2020" name="Nat. Commun.">
        <title>Large-scale genome sequencing of mycorrhizal fungi provides insights into the early evolution of symbiotic traits.</title>
        <authorList>
            <person name="Miyauchi S."/>
            <person name="Kiss E."/>
            <person name="Kuo A."/>
            <person name="Drula E."/>
            <person name="Kohler A."/>
            <person name="Sanchez-Garcia M."/>
            <person name="Morin E."/>
            <person name="Andreopoulos B."/>
            <person name="Barry K.W."/>
            <person name="Bonito G."/>
            <person name="Buee M."/>
            <person name="Carver A."/>
            <person name="Chen C."/>
            <person name="Cichocki N."/>
            <person name="Clum A."/>
            <person name="Culley D."/>
            <person name="Crous P.W."/>
            <person name="Fauchery L."/>
            <person name="Girlanda M."/>
            <person name="Hayes R.D."/>
            <person name="Keri Z."/>
            <person name="LaButti K."/>
            <person name="Lipzen A."/>
            <person name="Lombard V."/>
            <person name="Magnuson J."/>
            <person name="Maillard F."/>
            <person name="Murat C."/>
            <person name="Nolan M."/>
            <person name="Ohm R.A."/>
            <person name="Pangilinan J."/>
            <person name="Pereira M.F."/>
            <person name="Perotto S."/>
            <person name="Peter M."/>
            <person name="Pfister S."/>
            <person name="Riley R."/>
            <person name="Sitrit Y."/>
            <person name="Stielow J.B."/>
            <person name="Szollosi G."/>
            <person name="Zifcakova L."/>
            <person name="Stursova M."/>
            <person name="Spatafora J.W."/>
            <person name="Tedersoo L."/>
            <person name="Vaario L.M."/>
            <person name="Yamada A."/>
            <person name="Yan M."/>
            <person name="Wang P."/>
            <person name="Xu J."/>
            <person name="Bruns T."/>
            <person name="Baldrian P."/>
            <person name="Vilgalys R."/>
            <person name="Dunand C."/>
            <person name="Henrissat B."/>
            <person name="Grigoriev I.V."/>
            <person name="Hibbett D."/>
            <person name="Nagy L.G."/>
            <person name="Martin F.M."/>
        </authorList>
    </citation>
    <scope>NUCLEOTIDE SEQUENCE</scope>
    <source>
        <strain evidence="3">BED1</strain>
    </source>
</reference>
<dbReference type="EMBL" id="WHUW01000002">
    <property type="protein sequence ID" value="KAF8450224.1"/>
    <property type="molecule type" value="Genomic_DNA"/>
</dbReference>
<feature type="compositionally biased region" description="Polar residues" evidence="1">
    <location>
        <begin position="256"/>
        <end position="266"/>
    </location>
</feature>
<feature type="region of interest" description="Disordered" evidence="1">
    <location>
        <begin position="1"/>
        <end position="45"/>
    </location>
</feature>
<dbReference type="PROSITE" id="PS51670">
    <property type="entry name" value="SHKT"/>
    <property type="match status" value="1"/>
</dbReference>
<dbReference type="InterPro" id="IPR040976">
    <property type="entry name" value="Pkinase_fungal"/>
</dbReference>
<protein>
    <recommendedName>
        <fullName evidence="2">ShKT domain-containing protein</fullName>
    </recommendedName>
</protein>
<dbReference type="GO" id="GO:0004672">
    <property type="term" value="F:protein kinase activity"/>
    <property type="evidence" value="ECO:0007669"/>
    <property type="project" value="InterPro"/>
</dbReference>
<dbReference type="Pfam" id="PF17667">
    <property type="entry name" value="Pkinase_fungal"/>
    <property type="match status" value="1"/>
</dbReference>